<organism evidence="2 3">
    <name type="scientific">Penicillium vulpinum</name>
    <dbReference type="NCBI Taxonomy" id="29845"/>
    <lineage>
        <taxon>Eukaryota</taxon>
        <taxon>Fungi</taxon>
        <taxon>Dikarya</taxon>
        <taxon>Ascomycota</taxon>
        <taxon>Pezizomycotina</taxon>
        <taxon>Eurotiomycetes</taxon>
        <taxon>Eurotiomycetidae</taxon>
        <taxon>Eurotiales</taxon>
        <taxon>Aspergillaceae</taxon>
        <taxon>Penicillium</taxon>
    </lineage>
</organism>
<gene>
    <name evidence="2" type="ORF">PENVUL_c013G09853</name>
</gene>
<feature type="signal peptide" evidence="1">
    <location>
        <begin position="1"/>
        <end position="19"/>
    </location>
</feature>
<protein>
    <recommendedName>
        <fullName evidence="4">Hydrophobic surface binding protein A</fullName>
    </recommendedName>
</protein>
<dbReference type="Gene3D" id="1.20.1280.140">
    <property type="match status" value="1"/>
</dbReference>
<dbReference type="AlphaFoldDB" id="A0A1V6S065"/>
<evidence type="ECO:0000313" key="3">
    <source>
        <dbReference type="Proteomes" id="UP000191518"/>
    </source>
</evidence>
<proteinExistence type="predicted"/>
<dbReference type="GO" id="GO:0005576">
    <property type="term" value="C:extracellular region"/>
    <property type="evidence" value="ECO:0007669"/>
    <property type="project" value="TreeGrafter"/>
</dbReference>
<evidence type="ECO:0000256" key="1">
    <source>
        <dbReference type="SAM" id="SignalP"/>
    </source>
</evidence>
<dbReference type="InterPro" id="IPR021054">
    <property type="entry name" value="Cell_wall_mannoprotein_1"/>
</dbReference>
<dbReference type="Pfam" id="PF12296">
    <property type="entry name" value="HsbA"/>
    <property type="match status" value="1"/>
</dbReference>
<dbReference type="EMBL" id="MDYP01000013">
    <property type="protein sequence ID" value="OQE07421.1"/>
    <property type="molecule type" value="Genomic_DNA"/>
</dbReference>
<evidence type="ECO:0000313" key="2">
    <source>
        <dbReference type="EMBL" id="OQE07421.1"/>
    </source>
</evidence>
<accession>A0A1V6S065</accession>
<dbReference type="OrthoDB" id="3485059at2759"/>
<dbReference type="PANTHER" id="PTHR38123:SF1">
    <property type="entry name" value="HYDROPHOBIC SURFACE BINDING PROTEIN"/>
    <property type="match status" value="1"/>
</dbReference>
<keyword evidence="3" id="KW-1185">Reference proteome</keyword>
<comment type="caution">
    <text evidence="2">The sequence shown here is derived from an EMBL/GenBank/DDBJ whole genome shotgun (WGS) entry which is preliminary data.</text>
</comment>
<keyword evidence="1" id="KW-0732">Signal</keyword>
<feature type="chain" id="PRO_5012031456" description="Hydrophobic surface binding protein A" evidence="1">
    <location>
        <begin position="20"/>
        <end position="172"/>
    </location>
</feature>
<dbReference type="Proteomes" id="UP000191518">
    <property type="component" value="Unassembled WGS sequence"/>
</dbReference>
<name>A0A1V6S065_9EURO</name>
<sequence length="172" mass="17521">MKFLKTGLALLPYLCLVVAGPVTKRSVSTDLATIATDVQALDTGVNSWDGTLAGGVPLINKLDVLQTDLKTAISDTAAAAAFSASDSTAATNSIKTLTPLITTTVNDFVSKKSKFASAGLTSVVLSSLKTLKGLADQLATNLEAKVTSGDVATIKAALVTIDASFDAAIAVF</sequence>
<evidence type="ECO:0008006" key="4">
    <source>
        <dbReference type="Google" id="ProtNLM"/>
    </source>
</evidence>
<dbReference type="PANTHER" id="PTHR38123">
    <property type="entry name" value="CELL WALL SERINE-THREONINE-RICH GALACTOMANNOPROTEIN MP1 (AFU_ORTHOLOGUE AFUA_4G03240)"/>
    <property type="match status" value="1"/>
</dbReference>
<reference evidence="3" key="1">
    <citation type="journal article" date="2017" name="Nat. Microbiol.">
        <title>Global analysis of biosynthetic gene clusters reveals vast potential of secondary metabolite production in Penicillium species.</title>
        <authorList>
            <person name="Nielsen J.C."/>
            <person name="Grijseels S."/>
            <person name="Prigent S."/>
            <person name="Ji B."/>
            <person name="Dainat J."/>
            <person name="Nielsen K.F."/>
            <person name="Frisvad J.C."/>
            <person name="Workman M."/>
            <person name="Nielsen J."/>
        </authorList>
    </citation>
    <scope>NUCLEOTIDE SEQUENCE [LARGE SCALE GENOMIC DNA]</scope>
    <source>
        <strain evidence="3">IBT 29486</strain>
    </source>
</reference>